<dbReference type="EMBL" id="CP044331">
    <property type="protein sequence ID" value="QGM96718.1"/>
    <property type="molecule type" value="Genomic_DNA"/>
</dbReference>
<keyword evidence="2" id="KW-0503">Monooxygenase</keyword>
<reference evidence="2 3" key="1">
    <citation type="submission" date="2019-09" db="EMBL/GenBank/DDBJ databases">
        <title>Isolation and complete genome sequencing of Methylocystis species.</title>
        <authorList>
            <person name="Rumah B.L."/>
            <person name="Stead C.E."/>
            <person name="Stevens B.C."/>
            <person name="Minton N.P."/>
            <person name="Grosse-Honebrink A."/>
            <person name="Zhang Y."/>
        </authorList>
    </citation>
    <scope>NUCLEOTIDE SEQUENCE [LARGE SCALE GENOMIC DNA]</scope>
    <source>
        <strain evidence="2 3">BRCS2</strain>
    </source>
</reference>
<feature type="domain" description="ABM" evidence="1">
    <location>
        <begin position="1"/>
        <end position="68"/>
    </location>
</feature>
<dbReference type="Proteomes" id="UP000422569">
    <property type="component" value="Chromosome"/>
</dbReference>
<accession>A0A6B8M2Y1</accession>
<name>A0A6B8M2Y1_9HYPH</name>
<evidence type="ECO:0000313" key="3">
    <source>
        <dbReference type="Proteomes" id="UP000422569"/>
    </source>
</evidence>
<dbReference type="PANTHER" id="PTHR34474">
    <property type="entry name" value="SIGNAL TRANSDUCTION PROTEIN TRAP"/>
    <property type="match status" value="1"/>
</dbReference>
<dbReference type="AlphaFoldDB" id="A0A6B8M2Y1"/>
<dbReference type="Pfam" id="PF03992">
    <property type="entry name" value="ABM"/>
    <property type="match status" value="1"/>
</dbReference>
<dbReference type="Gene3D" id="3.30.70.100">
    <property type="match status" value="1"/>
</dbReference>
<dbReference type="SUPFAM" id="SSF54909">
    <property type="entry name" value="Dimeric alpha+beta barrel"/>
    <property type="match status" value="1"/>
</dbReference>
<dbReference type="InterPro" id="IPR050404">
    <property type="entry name" value="Heme-degrading_MO"/>
</dbReference>
<keyword evidence="2" id="KW-0560">Oxidoreductase</keyword>
<dbReference type="InterPro" id="IPR011008">
    <property type="entry name" value="Dimeric_a/b-barrel"/>
</dbReference>
<organism evidence="2 3">
    <name type="scientific">Methylocystis parvus</name>
    <dbReference type="NCBI Taxonomy" id="134"/>
    <lineage>
        <taxon>Bacteria</taxon>
        <taxon>Pseudomonadati</taxon>
        <taxon>Pseudomonadota</taxon>
        <taxon>Alphaproteobacteria</taxon>
        <taxon>Hyphomicrobiales</taxon>
        <taxon>Methylocystaceae</taxon>
        <taxon>Methylocystis</taxon>
    </lineage>
</organism>
<sequence>MFMASEQIKILKGHEPAFEKRWAMKQLSFQSAPGYLSCRFAKGRENDDGVVYLSLTVWVNEESFLAWKFGLIGLESWVGPVGPDRTRMEEFDSMIPRTNPQ</sequence>
<dbReference type="KEGG" id="mpar:F7D14_03955"/>
<dbReference type="GO" id="GO:0004497">
    <property type="term" value="F:monooxygenase activity"/>
    <property type="evidence" value="ECO:0007669"/>
    <property type="project" value="UniProtKB-KW"/>
</dbReference>
<keyword evidence="3" id="KW-1185">Reference proteome</keyword>
<proteinExistence type="predicted"/>
<evidence type="ECO:0000313" key="2">
    <source>
        <dbReference type="EMBL" id="QGM96718.1"/>
    </source>
</evidence>
<dbReference type="PANTHER" id="PTHR34474:SF2">
    <property type="entry name" value="SIGNAL TRANSDUCTION PROTEIN TRAP"/>
    <property type="match status" value="1"/>
</dbReference>
<evidence type="ECO:0000259" key="1">
    <source>
        <dbReference type="Pfam" id="PF03992"/>
    </source>
</evidence>
<dbReference type="RefSeq" id="WP_016921212.1">
    <property type="nucleotide sequence ID" value="NZ_CP044331.1"/>
</dbReference>
<gene>
    <name evidence="2" type="ORF">F7D14_03955</name>
</gene>
<protein>
    <submittedName>
        <fullName evidence="2">Antibiotic biosynthesis monooxygenase</fullName>
    </submittedName>
</protein>
<dbReference type="InterPro" id="IPR007138">
    <property type="entry name" value="ABM_dom"/>
</dbReference>